<dbReference type="Gene3D" id="3.30.565.10">
    <property type="entry name" value="Histidine kinase-like ATPase, C-terminal domain"/>
    <property type="match status" value="1"/>
</dbReference>
<comment type="catalytic activity">
    <reaction evidence="1">
        <text>ATP + protein L-histidine = ADP + protein N-phospho-L-histidine.</text>
        <dbReference type="EC" id="2.7.13.3"/>
    </reaction>
</comment>
<dbReference type="PANTHER" id="PTHR44936">
    <property type="entry name" value="SENSOR PROTEIN CREC"/>
    <property type="match status" value="1"/>
</dbReference>
<evidence type="ECO:0000259" key="10">
    <source>
        <dbReference type="PROSITE" id="PS50109"/>
    </source>
</evidence>
<dbReference type="InterPro" id="IPR003594">
    <property type="entry name" value="HATPase_dom"/>
</dbReference>
<dbReference type="SUPFAM" id="SSF55874">
    <property type="entry name" value="ATPase domain of HSP90 chaperone/DNA topoisomerase II/histidine kinase"/>
    <property type="match status" value="1"/>
</dbReference>
<keyword evidence="4" id="KW-0547">Nucleotide-binding</keyword>
<feature type="transmembrane region" description="Helical" evidence="9">
    <location>
        <begin position="39"/>
        <end position="59"/>
    </location>
</feature>
<evidence type="ECO:0000256" key="2">
    <source>
        <dbReference type="ARBA" id="ARBA00012438"/>
    </source>
</evidence>
<dbReference type="InterPro" id="IPR036890">
    <property type="entry name" value="HATPase_C_sf"/>
</dbReference>
<keyword evidence="7" id="KW-0175">Coiled coil</keyword>
<feature type="region of interest" description="Disordered" evidence="8">
    <location>
        <begin position="392"/>
        <end position="417"/>
    </location>
</feature>
<feature type="transmembrane region" description="Helical" evidence="9">
    <location>
        <begin position="177"/>
        <end position="198"/>
    </location>
</feature>
<dbReference type="PROSITE" id="PS50109">
    <property type="entry name" value="HIS_KIN"/>
    <property type="match status" value="1"/>
</dbReference>
<keyword evidence="9" id="KW-1133">Transmembrane helix</keyword>
<keyword evidence="6" id="KW-0067">ATP-binding</keyword>
<dbReference type="GO" id="GO:0005886">
    <property type="term" value="C:plasma membrane"/>
    <property type="evidence" value="ECO:0007669"/>
    <property type="project" value="TreeGrafter"/>
</dbReference>
<dbReference type="InterPro" id="IPR005467">
    <property type="entry name" value="His_kinase_dom"/>
</dbReference>
<dbReference type="PRINTS" id="PR00344">
    <property type="entry name" value="BCTRLSENSOR"/>
</dbReference>
<evidence type="ECO:0000313" key="11">
    <source>
        <dbReference type="EMBL" id="RKG92692.1"/>
    </source>
</evidence>
<evidence type="ECO:0000256" key="7">
    <source>
        <dbReference type="SAM" id="Coils"/>
    </source>
</evidence>
<name>A0A3A8JAH4_9BACT</name>
<dbReference type="InterPro" id="IPR050980">
    <property type="entry name" value="2C_sensor_his_kinase"/>
</dbReference>
<dbReference type="EC" id="2.7.13.3" evidence="2"/>
<organism evidence="11 12">
    <name type="scientific">Corallococcus terminator</name>
    <dbReference type="NCBI Taxonomy" id="2316733"/>
    <lineage>
        <taxon>Bacteria</taxon>
        <taxon>Pseudomonadati</taxon>
        <taxon>Myxococcota</taxon>
        <taxon>Myxococcia</taxon>
        <taxon>Myxococcales</taxon>
        <taxon>Cystobacterineae</taxon>
        <taxon>Myxococcaceae</taxon>
        <taxon>Corallococcus</taxon>
    </lineage>
</organism>
<protein>
    <recommendedName>
        <fullName evidence="2">histidine kinase</fullName>
        <ecNumber evidence="2">2.7.13.3</ecNumber>
    </recommendedName>
</protein>
<proteinExistence type="predicted"/>
<evidence type="ECO:0000256" key="1">
    <source>
        <dbReference type="ARBA" id="ARBA00000085"/>
    </source>
</evidence>
<dbReference type="EMBL" id="RAVZ01000021">
    <property type="protein sequence ID" value="RKG92692.1"/>
    <property type="molecule type" value="Genomic_DNA"/>
</dbReference>
<reference evidence="12" key="1">
    <citation type="submission" date="2018-09" db="EMBL/GenBank/DDBJ databases">
        <authorList>
            <person name="Livingstone P.G."/>
            <person name="Whitworth D.E."/>
        </authorList>
    </citation>
    <scope>NUCLEOTIDE SEQUENCE [LARGE SCALE GENOMIC DNA]</scope>
    <source>
        <strain evidence="12">CA054A</strain>
    </source>
</reference>
<evidence type="ECO:0000313" key="12">
    <source>
        <dbReference type="Proteomes" id="UP000268094"/>
    </source>
</evidence>
<keyword evidence="9" id="KW-0472">Membrane</keyword>
<dbReference type="PANTHER" id="PTHR44936:SF10">
    <property type="entry name" value="SENSOR PROTEIN RSTB"/>
    <property type="match status" value="1"/>
</dbReference>
<feature type="transmembrane region" description="Helical" evidence="9">
    <location>
        <begin position="97"/>
        <end position="116"/>
    </location>
</feature>
<keyword evidence="9" id="KW-0812">Transmembrane</keyword>
<evidence type="ECO:0000256" key="6">
    <source>
        <dbReference type="ARBA" id="ARBA00022840"/>
    </source>
</evidence>
<feature type="domain" description="Histidine kinase" evidence="10">
    <location>
        <begin position="238"/>
        <end position="456"/>
    </location>
</feature>
<gene>
    <name evidence="11" type="ORF">D7V88_05365</name>
</gene>
<evidence type="ECO:0000256" key="9">
    <source>
        <dbReference type="SAM" id="Phobius"/>
    </source>
</evidence>
<evidence type="ECO:0000256" key="3">
    <source>
        <dbReference type="ARBA" id="ARBA00022679"/>
    </source>
</evidence>
<dbReference type="GO" id="GO:0005524">
    <property type="term" value="F:ATP binding"/>
    <property type="evidence" value="ECO:0007669"/>
    <property type="project" value="UniProtKB-KW"/>
</dbReference>
<evidence type="ECO:0000256" key="5">
    <source>
        <dbReference type="ARBA" id="ARBA00022777"/>
    </source>
</evidence>
<dbReference type="SMART" id="SM00387">
    <property type="entry name" value="HATPase_c"/>
    <property type="match status" value="1"/>
</dbReference>
<keyword evidence="3" id="KW-0808">Transferase</keyword>
<dbReference type="Pfam" id="PF02518">
    <property type="entry name" value="HATPase_c"/>
    <property type="match status" value="1"/>
</dbReference>
<evidence type="ECO:0000256" key="4">
    <source>
        <dbReference type="ARBA" id="ARBA00022741"/>
    </source>
</evidence>
<dbReference type="Proteomes" id="UP000268094">
    <property type="component" value="Unassembled WGS sequence"/>
</dbReference>
<accession>A0A3A8JAH4</accession>
<dbReference type="AlphaFoldDB" id="A0A3A8JAH4"/>
<evidence type="ECO:0000256" key="8">
    <source>
        <dbReference type="SAM" id="MobiDB-lite"/>
    </source>
</evidence>
<feature type="coiled-coil region" evidence="7">
    <location>
        <begin position="269"/>
        <end position="296"/>
    </location>
</feature>
<feature type="transmembrane region" description="Helical" evidence="9">
    <location>
        <begin position="153"/>
        <end position="171"/>
    </location>
</feature>
<keyword evidence="5 11" id="KW-0418">Kinase</keyword>
<sequence length="457" mass="50070">MPRGPRRSTPPESSSWVVTAFRRWMRAQDAAHILASERVGSCVGTVLAGTALLAAIAWAPGARTFFAIPFSTAFACFVPGIVNGLAFSFVHSRRTRLATWGWLWRLPCMATLHFFLASLMALAAMPGAFVFALVLVFTTAVHGRQYRVTWRQPFLAVGTLVGMLCALPLRVSPDHAVLFAVVIPSVLFAQVYLGAFAVRHDQARADAERLRAAVHAQLIEQQERDVGQLTQAMAEMLRHHHDMEQALLHAGSAADMMKAIGGQRGLLARSEFEDQARQLQDSLRQIEEMVKEVRAKGRRFAGTEPEPVELGPVLEAVQAQVSLRFPDVDIHVELEPPRPQLALLRGGPITLRRVVENLVVNACEGNGEQGASQVFIRARTEPLSGRLEVEIEDDGPGFPPERLTAPAEELHTTKPQGTGLGLYTSECLLRASGGLLHRHNAPGGGALLRILLPREYR</sequence>
<feature type="transmembrane region" description="Helical" evidence="9">
    <location>
        <begin position="122"/>
        <end position="141"/>
    </location>
</feature>
<feature type="transmembrane region" description="Helical" evidence="9">
    <location>
        <begin position="65"/>
        <end position="90"/>
    </location>
</feature>
<dbReference type="OrthoDB" id="5486940at2"/>
<keyword evidence="12" id="KW-1185">Reference proteome</keyword>
<dbReference type="GO" id="GO:0000155">
    <property type="term" value="F:phosphorelay sensor kinase activity"/>
    <property type="evidence" value="ECO:0007669"/>
    <property type="project" value="TreeGrafter"/>
</dbReference>
<comment type="caution">
    <text evidence="11">The sequence shown here is derived from an EMBL/GenBank/DDBJ whole genome shotgun (WGS) entry which is preliminary data.</text>
</comment>
<dbReference type="InterPro" id="IPR004358">
    <property type="entry name" value="Sig_transdc_His_kin-like_C"/>
</dbReference>